<dbReference type="EMBL" id="DF238840">
    <property type="protein sequence ID" value="GAF27333.1"/>
    <property type="molecule type" value="Genomic_DNA"/>
</dbReference>
<name>A0A0S6UEX4_NEOTH</name>
<organism evidence="1">
    <name type="scientific">Moorella thermoacetica Y72</name>
    <dbReference type="NCBI Taxonomy" id="1325331"/>
    <lineage>
        <taxon>Bacteria</taxon>
        <taxon>Bacillati</taxon>
        <taxon>Bacillota</taxon>
        <taxon>Clostridia</taxon>
        <taxon>Neomoorellales</taxon>
        <taxon>Neomoorellaceae</taxon>
        <taxon>Neomoorella</taxon>
    </lineage>
</organism>
<gene>
    <name evidence="1" type="ORF">MTY_2674</name>
</gene>
<dbReference type="AlphaFoldDB" id="A0A0S6UEX4"/>
<evidence type="ECO:0000313" key="1">
    <source>
        <dbReference type="EMBL" id="GAF27333.1"/>
    </source>
</evidence>
<reference evidence="1" key="1">
    <citation type="journal article" date="2014" name="Gene">
        <title>Genome-guided analysis of transformation efficiency and carbon dioxide assimilation by Moorella thermoacetica Y72.</title>
        <authorList>
            <person name="Tsukahara K."/>
            <person name="Kita A."/>
            <person name="Nakashimada Y."/>
            <person name="Hoshino T."/>
            <person name="Murakami K."/>
        </authorList>
    </citation>
    <scope>NUCLEOTIDE SEQUENCE [LARGE SCALE GENOMIC DNA]</scope>
    <source>
        <strain evidence="1">Y72</strain>
    </source>
</reference>
<dbReference type="Proteomes" id="UP000063718">
    <property type="component" value="Unassembled WGS sequence"/>
</dbReference>
<sequence>MGRQTPEGLYRLAQSQPYQGVTGSFGHYHHPLDLRFGFPADHRGFTATPLAVAGHDQGGVFIAVGGHPGTTALILLFHTVFGCFSIGGELLFGAGLQGNGDCHPAGSGYFCQGLLELVCHFPGSCHELSCRPVLIIRPGLRGRLLTGLWLAGPVDFTHAHKNAAKDNGTRCQPQVPGRLLGQEAPFVPLHPHHLLLPGLLIIPLPRRASSMTGSSENRILAKMAIAG</sequence>
<accession>A0A0S6UEX4</accession>
<protein>
    <submittedName>
        <fullName evidence="1">Uncharacterized protein</fullName>
    </submittedName>
</protein>
<proteinExistence type="predicted"/>